<evidence type="ECO:0000256" key="6">
    <source>
        <dbReference type="ARBA" id="ARBA00023002"/>
    </source>
</evidence>
<dbReference type="GO" id="GO:0051287">
    <property type="term" value="F:NAD binding"/>
    <property type="evidence" value="ECO:0007669"/>
    <property type="project" value="InterPro"/>
</dbReference>
<dbReference type="InterPro" id="IPR037062">
    <property type="entry name" value="Malic_N_dom_sf"/>
</dbReference>
<proteinExistence type="inferred from homology"/>
<dbReference type="InterPro" id="IPR046346">
    <property type="entry name" value="Aminoacid_DH-like_N_sf"/>
</dbReference>
<dbReference type="Proteomes" id="UP000326380">
    <property type="component" value="Unassembled WGS sequence"/>
</dbReference>
<dbReference type="RefSeq" id="WP_151076862.1">
    <property type="nucleotide sequence ID" value="NZ_CP047647.1"/>
</dbReference>
<dbReference type="GO" id="GO:0046872">
    <property type="term" value="F:metal ion binding"/>
    <property type="evidence" value="ECO:0007669"/>
    <property type="project" value="UniProtKB-KW"/>
</dbReference>
<dbReference type="GO" id="GO:0006108">
    <property type="term" value="P:malate metabolic process"/>
    <property type="evidence" value="ECO:0007669"/>
    <property type="project" value="InterPro"/>
</dbReference>
<keyword evidence="9" id="KW-1185">Reference proteome</keyword>
<evidence type="ECO:0000256" key="2">
    <source>
        <dbReference type="ARBA" id="ARBA00001946"/>
    </source>
</evidence>
<dbReference type="PANTHER" id="PTHR43237">
    <property type="entry name" value="NADP-DEPENDENT MALIC ENZYME"/>
    <property type="match status" value="1"/>
</dbReference>
<dbReference type="Gene3D" id="3.40.50.10380">
    <property type="entry name" value="Malic enzyme, N-terminal domain"/>
    <property type="match status" value="1"/>
</dbReference>
<name>A0A7L4ZUC8_9BACT</name>
<evidence type="ECO:0000256" key="1">
    <source>
        <dbReference type="ARBA" id="ARBA00001936"/>
    </source>
</evidence>
<protein>
    <submittedName>
        <fullName evidence="8">NADP-dependent malic enzyme</fullName>
    </submittedName>
</protein>
<dbReference type="InterPro" id="IPR012302">
    <property type="entry name" value="Malic_NAD-bd"/>
</dbReference>
<accession>A0A7L4ZUC8</accession>
<dbReference type="Pfam" id="PF00390">
    <property type="entry name" value="malic"/>
    <property type="match status" value="1"/>
</dbReference>
<dbReference type="InterPro" id="IPR002505">
    <property type="entry name" value="PTA_PTB"/>
</dbReference>
<dbReference type="InterPro" id="IPR036291">
    <property type="entry name" value="NAD(P)-bd_dom_sf"/>
</dbReference>
<organism evidence="8 9">
    <name type="scientific">Hymenobacter busanensis</name>
    <dbReference type="NCBI Taxonomy" id="2607656"/>
    <lineage>
        <taxon>Bacteria</taxon>
        <taxon>Pseudomonadati</taxon>
        <taxon>Bacteroidota</taxon>
        <taxon>Cytophagia</taxon>
        <taxon>Cytophagales</taxon>
        <taxon>Hymenobacteraceae</taxon>
        <taxon>Hymenobacter</taxon>
    </lineage>
</organism>
<dbReference type="AlphaFoldDB" id="A0A7L4ZUC8"/>
<dbReference type="InterPro" id="IPR015884">
    <property type="entry name" value="Malic_enzyme_CS"/>
</dbReference>
<dbReference type="InterPro" id="IPR042112">
    <property type="entry name" value="P_AcTrfase_dom2"/>
</dbReference>
<dbReference type="PIRSF" id="PIRSF036684">
    <property type="entry name" value="ME_PTA"/>
    <property type="match status" value="1"/>
</dbReference>
<dbReference type="InterPro" id="IPR012301">
    <property type="entry name" value="Malic_N_dom"/>
</dbReference>
<keyword evidence="5" id="KW-0479">Metal-binding</keyword>
<dbReference type="Pfam" id="PF01515">
    <property type="entry name" value="PTA_PTB"/>
    <property type="match status" value="1"/>
</dbReference>
<dbReference type="Gene3D" id="3.40.50.720">
    <property type="entry name" value="NAD(P)-binding Rossmann-like Domain"/>
    <property type="match status" value="1"/>
</dbReference>
<dbReference type="GO" id="GO:0016746">
    <property type="term" value="F:acyltransferase activity"/>
    <property type="evidence" value="ECO:0007669"/>
    <property type="project" value="InterPro"/>
</dbReference>
<comment type="similarity">
    <text evidence="3">In the N-terminal section; belongs to the malic enzymes family.</text>
</comment>
<evidence type="ECO:0000256" key="3">
    <source>
        <dbReference type="ARBA" id="ARBA00007686"/>
    </source>
</evidence>
<dbReference type="FunFam" id="3.40.50.10380:FF:000003">
    <property type="entry name" value="NADP-dependent malic enzyme"/>
    <property type="match status" value="1"/>
</dbReference>
<dbReference type="SMART" id="SM00919">
    <property type="entry name" value="Malic_M"/>
    <property type="match status" value="1"/>
</dbReference>
<dbReference type="FunFam" id="3.40.50.720:FF:000095">
    <property type="entry name" value="NADP-dependent malic enzyme"/>
    <property type="match status" value="1"/>
</dbReference>
<keyword evidence="6" id="KW-0560">Oxidoreductase</keyword>
<dbReference type="Gene3D" id="3.40.50.10950">
    <property type="match status" value="1"/>
</dbReference>
<comment type="cofactor">
    <cofactor evidence="1">
        <name>Mn(2+)</name>
        <dbReference type="ChEBI" id="CHEBI:29035"/>
    </cofactor>
</comment>
<keyword evidence="7" id="KW-0511">Multifunctional enzyme</keyword>
<evidence type="ECO:0000256" key="5">
    <source>
        <dbReference type="ARBA" id="ARBA00022723"/>
    </source>
</evidence>
<dbReference type="InterPro" id="IPR012188">
    <property type="entry name" value="ME_PTA"/>
</dbReference>
<evidence type="ECO:0000313" key="8">
    <source>
        <dbReference type="EMBL" id="KAA9339214.1"/>
    </source>
</evidence>
<comment type="similarity">
    <text evidence="4">In the C-terminal section; belongs to the phosphate acetyltransferase and butyryltransferase family.</text>
</comment>
<dbReference type="SUPFAM" id="SSF51735">
    <property type="entry name" value="NAD(P)-binding Rossmann-fold domains"/>
    <property type="match status" value="1"/>
</dbReference>
<comment type="caution">
    <text evidence="8">The sequence shown here is derived from an EMBL/GenBank/DDBJ whole genome shotgun (WGS) entry which is preliminary data.</text>
</comment>
<dbReference type="GO" id="GO:0004470">
    <property type="term" value="F:malic enzyme activity"/>
    <property type="evidence" value="ECO:0007669"/>
    <property type="project" value="InterPro"/>
</dbReference>
<dbReference type="GO" id="GO:0016616">
    <property type="term" value="F:oxidoreductase activity, acting on the CH-OH group of donors, NAD or NADP as acceptor"/>
    <property type="evidence" value="ECO:0007669"/>
    <property type="project" value="InterPro"/>
</dbReference>
<dbReference type="PANTHER" id="PTHR43237:SF4">
    <property type="entry name" value="NADP-DEPENDENT MALIC ENZYME"/>
    <property type="match status" value="1"/>
</dbReference>
<evidence type="ECO:0000256" key="7">
    <source>
        <dbReference type="ARBA" id="ARBA00023268"/>
    </source>
</evidence>
<dbReference type="Pfam" id="PF03949">
    <property type="entry name" value="Malic_M"/>
    <property type="match status" value="1"/>
</dbReference>
<dbReference type="CDD" id="cd05311">
    <property type="entry name" value="NAD_bind_2_malic_enz"/>
    <property type="match status" value="1"/>
</dbReference>
<dbReference type="SUPFAM" id="SSF53659">
    <property type="entry name" value="Isocitrate/Isopropylmalate dehydrogenase-like"/>
    <property type="match status" value="1"/>
</dbReference>
<reference evidence="8 9" key="1">
    <citation type="submission" date="2019-09" db="EMBL/GenBank/DDBJ databases">
        <title>Genome sequence of Hymenobacter sp. M3.</title>
        <authorList>
            <person name="Srinivasan S."/>
        </authorList>
    </citation>
    <scope>NUCLEOTIDE SEQUENCE [LARGE SCALE GENOMIC DNA]</scope>
    <source>
        <strain evidence="8 9">M3</strain>
    </source>
</reference>
<dbReference type="PROSITE" id="PS00331">
    <property type="entry name" value="MALIC_ENZYMES"/>
    <property type="match status" value="1"/>
</dbReference>
<evidence type="ECO:0000256" key="4">
    <source>
        <dbReference type="ARBA" id="ARBA00008756"/>
    </source>
</evidence>
<dbReference type="InterPro" id="IPR045213">
    <property type="entry name" value="Malic_NAD-bd_bact_type"/>
</dbReference>
<dbReference type="EMBL" id="VTWU01000001">
    <property type="protein sequence ID" value="KAA9339214.1"/>
    <property type="molecule type" value="Genomic_DNA"/>
</dbReference>
<gene>
    <name evidence="8" type="ORF">F0P96_00880</name>
</gene>
<evidence type="ECO:0000313" key="9">
    <source>
        <dbReference type="Proteomes" id="UP000326380"/>
    </source>
</evidence>
<dbReference type="InterPro" id="IPR042113">
    <property type="entry name" value="P_AcTrfase_dom1"/>
</dbReference>
<dbReference type="SMART" id="SM01274">
    <property type="entry name" value="malic"/>
    <property type="match status" value="1"/>
</dbReference>
<dbReference type="Gene3D" id="3.40.50.10750">
    <property type="entry name" value="Isocitrate/Isopropylmalate dehydrogenase-like"/>
    <property type="match status" value="1"/>
</dbReference>
<sequence length="764" mass="82766">MLEKIRPEDALNYHAQGRPGKLEVVPTKAYSTQRDLSLAYSPGVAEPCLAIAENPEDVYKYTAKGNLVAVISNGTAVLGLGDIGAAAGKPVMEGKGLLFKIYADIDVFDLELNTKDVDEFVRTVKLLEPTFGGINLEDIKAPECFEIEERLKQELNIPVMHDDQHGTAIISAAALLNALELVGKSIAEVRIVVNGAGASAISCTKLYLALGARPENVVMCDSKGVIRADRADLDVRKQQFATARDLDTLEEAFVGADVFVGLSKGNVVSPDMVRSMAADPIVFAMANPTPEISYEEAVGARPDLIMATGRSDYPNQVNNVLGFPYIFRGALDVRATEINEAMKLAAVHALAKLAKKRVPDAVNMAYGTDNLQFGREYIIPKPVDPRLLAAVAPAVARAAMESGVAQAPITDWAAYEGQLARRLGQDTRISRVILDKAKTNPKRVVFADAENLKVLKAAQQVKDEGIALPILLGKADRIEKLLAQHHLDLAGVPILDPRAPDQAARVQRFADALYEKRHSKGISAPEALDLMRTRRSYFGAMMVETGEADALISGLTRKYPDTIRPALQVIGREDGVGKVSGMYILLTKRGPLFLSDTTINIDPTAEELVEITEMTARAVQRFNIKPRIALVTYSNFGSAKGTDAGKMRRAVQLLQHKHPDMLVDGEIQAHLAFDTELLRQNHPLSKLVEEGANTLIFPNLSAANIAYNLLRAAAGFEAIGPILLGLRKPVHVLQLGSSEREIVNMVAIAVVEAQERAGVVAENL</sequence>
<dbReference type="SUPFAM" id="SSF53223">
    <property type="entry name" value="Aminoacid dehydrogenase-like, N-terminal domain"/>
    <property type="match status" value="1"/>
</dbReference>
<comment type="cofactor">
    <cofactor evidence="2">
        <name>Mg(2+)</name>
        <dbReference type="ChEBI" id="CHEBI:18420"/>
    </cofactor>
</comment>
<dbReference type="InterPro" id="IPR051674">
    <property type="entry name" value="Malate_Decarboxylase"/>
</dbReference>